<sequence>MENLFPAFRFQTPSNVDVTPWEPSRGVIRNRRRQSGGDGVKPLVKPVELLRSSSPFHPLNNQVVEGPYDPSCNPSPLSLSGKHNVDSPTHLAVTKRNRRLVQQATMPPKPIADVNSVGVIFNNQSTEDLQVFCTKLSARRILDFRVPPGASSEKHLVGSQSRAKMAHTFQGIYLVYFEFEPRMLQSKYRFPIQATRQGSGTEAITMALASNCVGDDDYELYKLDEVGKATSVQALPRGEPLVVSTEPNSPYIVRCVGSQRGLAISMDASVIAAKARFSVVVDDMMPSISFMAQAFDSTTPNNAHRSADQTILVSFLPSRHH</sequence>
<evidence type="ECO:0000313" key="1">
    <source>
        <dbReference type="EMBL" id="OQR92456.1"/>
    </source>
</evidence>
<proteinExistence type="predicted"/>
<dbReference type="EMBL" id="JNBR01000459">
    <property type="protein sequence ID" value="OQR92456.1"/>
    <property type="molecule type" value="Genomic_DNA"/>
</dbReference>
<organism evidence="1 2">
    <name type="scientific">Achlya hypogyna</name>
    <name type="common">Oomycete</name>
    <name type="synonym">Protoachlya hypogyna</name>
    <dbReference type="NCBI Taxonomy" id="1202772"/>
    <lineage>
        <taxon>Eukaryota</taxon>
        <taxon>Sar</taxon>
        <taxon>Stramenopiles</taxon>
        <taxon>Oomycota</taxon>
        <taxon>Saprolegniomycetes</taxon>
        <taxon>Saprolegniales</taxon>
        <taxon>Achlyaceae</taxon>
        <taxon>Achlya</taxon>
    </lineage>
</organism>
<dbReference type="AlphaFoldDB" id="A0A1V9Z369"/>
<protein>
    <submittedName>
        <fullName evidence="1">Uncharacterized protein</fullName>
    </submittedName>
</protein>
<dbReference type="Proteomes" id="UP000243579">
    <property type="component" value="Unassembled WGS sequence"/>
</dbReference>
<reference evidence="1 2" key="1">
    <citation type="journal article" date="2014" name="Genome Biol. Evol.">
        <title>The secreted proteins of Achlya hypogyna and Thraustotheca clavata identify the ancestral oomycete secretome and reveal gene acquisitions by horizontal gene transfer.</title>
        <authorList>
            <person name="Misner I."/>
            <person name="Blouin N."/>
            <person name="Leonard G."/>
            <person name="Richards T.A."/>
            <person name="Lane C.E."/>
        </authorList>
    </citation>
    <scope>NUCLEOTIDE SEQUENCE [LARGE SCALE GENOMIC DNA]</scope>
    <source>
        <strain evidence="1 2">ATCC 48635</strain>
    </source>
</reference>
<dbReference type="OrthoDB" id="75442at2759"/>
<name>A0A1V9Z369_ACHHY</name>
<keyword evidence="2" id="KW-1185">Reference proteome</keyword>
<comment type="caution">
    <text evidence="1">The sequence shown here is derived from an EMBL/GenBank/DDBJ whole genome shotgun (WGS) entry which is preliminary data.</text>
</comment>
<accession>A0A1V9Z369</accession>
<gene>
    <name evidence="1" type="ORF">ACHHYP_20137</name>
</gene>
<evidence type="ECO:0000313" key="2">
    <source>
        <dbReference type="Proteomes" id="UP000243579"/>
    </source>
</evidence>